<dbReference type="InterPro" id="IPR003593">
    <property type="entry name" value="AAA+_ATPase"/>
</dbReference>
<keyword evidence="1" id="KW-0813">Transport</keyword>
<protein>
    <recommendedName>
        <fullName evidence="4">ABC transporter domain-containing protein</fullName>
    </recommendedName>
</protein>
<evidence type="ECO:0000259" key="4">
    <source>
        <dbReference type="PROSITE" id="PS50893"/>
    </source>
</evidence>
<dbReference type="PROSITE" id="PS50893">
    <property type="entry name" value="ABC_TRANSPORTER_2"/>
    <property type="match status" value="1"/>
</dbReference>
<dbReference type="InterPro" id="IPR003439">
    <property type="entry name" value="ABC_transporter-like_ATP-bd"/>
</dbReference>
<evidence type="ECO:0000313" key="5">
    <source>
        <dbReference type="EMBL" id="GAG52108.1"/>
    </source>
</evidence>
<dbReference type="CDD" id="cd03214">
    <property type="entry name" value="ABC_Iron-Siderophores_B12_Hemin"/>
    <property type="match status" value="1"/>
</dbReference>
<dbReference type="AlphaFoldDB" id="X0YUU9"/>
<proteinExistence type="predicted"/>
<dbReference type="EMBL" id="BARS01050883">
    <property type="protein sequence ID" value="GAG52108.1"/>
    <property type="molecule type" value="Genomic_DNA"/>
</dbReference>
<dbReference type="SUPFAM" id="SSF52540">
    <property type="entry name" value="P-loop containing nucleoside triphosphate hydrolases"/>
    <property type="match status" value="1"/>
</dbReference>
<comment type="caution">
    <text evidence="5">The sequence shown here is derived from an EMBL/GenBank/DDBJ whole genome shotgun (WGS) entry which is preliminary data.</text>
</comment>
<dbReference type="Pfam" id="PF00005">
    <property type="entry name" value="ABC_tran"/>
    <property type="match status" value="1"/>
</dbReference>
<evidence type="ECO:0000256" key="2">
    <source>
        <dbReference type="ARBA" id="ARBA00022741"/>
    </source>
</evidence>
<feature type="domain" description="ABC transporter" evidence="4">
    <location>
        <begin position="4"/>
        <end position="215"/>
    </location>
</feature>
<keyword evidence="3" id="KW-0067">ATP-binding</keyword>
<reference evidence="5" key="1">
    <citation type="journal article" date="2014" name="Front. Microbiol.">
        <title>High frequency of phylogenetically diverse reductive dehalogenase-homologous genes in deep subseafloor sedimentary metagenomes.</title>
        <authorList>
            <person name="Kawai M."/>
            <person name="Futagami T."/>
            <person name="Toyoda A."/>
            <person name="Takaki Y."/>
            <person name="Nishi S."/>
            <person name="Hori S."/>
            <person name="Arai W."/>
            <person name="Tsubouchi T."/>
            <person name="Morono Y."/>
            <person name="Uchiyama I."/>
            <person name="Ito T."/>
            <person name="Fujiyama A."/>
            <person name="Inagaki F."/>
            <person name="Takami H."/>
        </authorList>
    </citation>
    <scope>NUCLEOTIDE SEQUENCE</scope>
    <source>
        <strain evidence="5">Expedition CK06-06</strain>
    </source>
</reference>
<dbReference type="PROSITE" id="PS00211">
    <property type="entry name" value="ABC_TRANSPORTER_1"/>
    <property type="match status" value="1"/>
</dbReference>
<dbReference type="SMART" id="SM00382">
    <property type="entry name" value="AAA"/>
    <property type="match status" value="1"/>
</dbReference>
<gene>
    <name evidence="5" type="ORF">S01H1_75887</name>
</gene>
<evidence type="ECO:0000256" key="3">
    <source>
        <dbReference type="ARBA" id="ARBA00022840"/>
    </source>
</evidence>
<dbReference type="InterPro" id="IPR027417">
    <property type="entry name" value="P-loop_NTPase"/>
</dbReference>
<dbReference type="GO" id="GO:0005524">
    <property type="term" value="F:ATP binding"/>
    <property type="evidence" value="ECO:0007669"/>
    <property type="project" value="UniProtKB-KW"/>
</dbReference>
<dbReference type="InterPro" id="IPR017871">
    <property type="entry name" value="ABC_transporter-like_CS"/>
</dbReference>
<feature type="non-terminal residue" evidence="5">
    <location>
        <position position="215"/>
    </location>
</feature>
<dbReference type="FunFam" id="3.40.50.300:FF:000134">
    <property type="entry name" value="Iron-enterobactin ABC transporter ATP-binding protein"/>
    <property type="match status" value="1"/>
</dbReference>
<organism evidence="5">
    <name type="scientific">marine sediment metagenome</name>
    <dbReference type="NCBI Taxonomy" id="412755"/>
    <lineage>
        <taxon>unclassified sequences</taxon>
        <taxon>metagenomes</taxon>
        <taxon>ecological metagenomes</taxon>
    </lineage>
</organism>
<dbReference type="PANTHER" id="PTHR42794">
    <property type="entry name" value="HEMIN IMPORT ATP-BINDING PROTEIN HMUV"/>
    <property type="match status" value="1"/>
</dbReference>
<accession>X0YUU9</accession>
<name>X0YUU9_9ZZZZ</name>
<dbReference type="PANTHER" id="PTHR42794:SF2">
    <property type="entry name" value="ABC TRANSPORTER ATP-BINDING PROTEIN"/>
    <property type="match status" value="1"/>
</dbReference>
<evidence type="ECO:0000256" key="1">
    <source>
        <dbReference type="ARBA" id="ARBA00022448"/>
    </source>
</evidence>
<keyword evidence="2" id="KW-0547">Nucleotide-binding</keyword>
<dbReference type="GO" id="GO:0016887">
    <property type="term" value="F:ATP hydrolysis activity"/>
    <property type="evidence" value="ECO:0007669"/>
    <property type="project" value="InterPro"/>
</dbReference>
<dbReference type="Gene3D" id="3.40.50.300">
    <property type="entry name" value="P-loop containing nucleotide triphosphate hydrolases"/>
    <property type="match status" value="1"/>
</dbReference>
<sequence length="215" mass="23700">MVKLEMQGITLAYGDKKVVEDVTFQVMPGEMVGLVGPNGSGKSTIIKALSRVITPYSGRVLINGRDIFQIPRRELSLLIGVVPQIPLLPSPFTAFEIVLMGRNPHLGLFQYEGPKDMDIAWQAMEQTSTQCLAERRISELSGGEIQCVVIARALAQDTQAILLDEPTANLDIGRQIEILDLVKSLCRGNKLTVMAALHDLNLASHYCDRLFLINK</sequence>